<keyword evidence="2" id="KW-1185">Reference proteome</keyword>
<proteinExistence type="predicted"/>
<protein>
    <submittedName>
        <fullName evidence="3">MATH domain-containing protein</fullName>
    </submittedName>
</protein>
<name>A0A0N4TNC2_BRUPA</name>
<accession>A0A0N4TNC2</accession>
<dbReference type="Proteomes" id="UP000278627">
    <property type="component" value="Unassembled WGS sequence"/>
</dbReference>
<evidence type="ECO:0000313" key="3">
    <source>
        <dbReference type="WBParaSite" id="BPAG_0000998101-mRNA-1"/>
    </source>
</evidence>
<dbReference type="EMBL" id="UZAD01013170">
    <property type="protein sequence ID" value="VDN91129.1"/>
    <property type="molecule type" value="Genomic_DNA"/>
</dbReference>
<dbReference type="AlphaFoldDB" id="A0A0N4TNC2"/>
<evidence type="ECO:0000313" key="1">
    <source>
        <dbReference type="EMBL" id="VDN91129.1"/>
    </source>
</evidence>
<organism evidence="3">
    <name type="scientific">Brugia pahangi</name>
    <name type="common">Filarial nematode worm</name>
    <dbReference type="NCBI Taxonomy" id="6280"/>
    <lineage>
        <taxon>Eukaryota</taxon>
        <taxon>Metazoa</taxon>
        <taxon>Ecdysozoa</taxon>
        <taxon>Nematoda</taxon>
        <taxon>Chromadorea</taxon>
        <taxon>Rhabditida</taxon>
        <taxon>Spirurina</taxon>
        <taxon>Spiruromorpha</taxon>
        <taxon>Filarioidea</taxon>
        <taxon>Onchocercidae</taxon>
        <taxon>Brugia</taxon>
    </lineage>
</organism>
<reference evidence="3" key="1">
    <citation type="submission" date="2017-02" db="UniProtKB">
        <authorList>
            <consortium name="WormBaseParasite"/>
        </authorList>
    </citation>
    <scope>IDENTIFICATION</scope>
</reference>
<reference evidence="1 2" key="2">
    <citation type="submission" date="2018-11" db="EMBL/GenBank/DDBJ databases">
        <authorList>
            <consortium name="Pathogen Informatics"/>
        </authorList>
    </citation>
    <scope>NUCLEOTIDE SEQUENCE [LARGE SCALE GENOMIC DNA]</scope>
</reference>
<evidence type="ECO:0000313" key="2">
    <source>
        <dbReference type="Proteomes" id="UP000278627"/>
    </source>
</evidence>
<dbReference type="WBParaSite" id="BPAG_0000998101-mRNA-1">
    <property type="protein sequence ID" value="BPAG_0000998101-mRNA-1"/>
    <property type="gene ID" value="BPAG_0000998101"/>
</dbReference>
<gene>
    <name evidence="1" type="ORF">BPAG_LOCUS9943</name>
</gene>
<sequence>MIQKIATLLLNMVAHVVCHLVYWVRGFFLMFLIFDYLTTRQSSFELKFRIVLKGILFSENSKSLMFNQIFLVDFTYQIIQSVSELDLKWSFAIKHSSFSKQGWMPFSISSISTPIHEHGKLQIAIFFQTN</sequence>